<reference evidence="1 2" key="1">
    <citation type="submission" date="2019-07" db="EMBL/GenBank/DDBJ databases">
        <title>Genomic Encyclopedia of Type Strains, Phase I: the one thousand microbial genomes (KMG-I) project.</title>
        <authorList>
            <person name="Kyrpides N."/>
        </authorList>
    </citation>
    <scope>NUCLEOTIDE SEQUENCE [LARGE SCALE GENOMIC DNA]</scope>
    <source>
        <strain evidence="1 2">DSM 6562</strain>
    </source>
</reference>
<sequence length="100" mass="11461">MIDMVEEYTEYDIAPLTPALNEFSRYVQQAMAGINSDALNNRLMLEAAIYGYLVQTLDKYGMRTFGLATAIKKYFSYFVVEVILNAPEPKTIKEIRIPVR</sequence>
<organism evidence="1 2">
    <name type="scientific">Desulfallas thermosapovorans DSM 6562</name>
    <dbReference type="NCBI Taxonomy" id="1121431"/>
    <lineage>
        <taxon>Bacteria</taxon>
        <taxon>Bacillati</taxon>
        <taxon>Bacillota</taxon>
        <taxon>Clostridia</taxon>
        <taxon>Eubacteriales</taxon>
        <taxon>Desulfallaceae</taxon>
        <taxon>Desulfallas</taxon>
    </lineage>
</organism>
<proteinExistence type="predicted"/>
<dbReference type="AlphaFoldDB" id="A0A5S4ZQ94"/>
<comment type="caution">
    <text evidence="1">The sequence shown here is derived from an EMBL/GenBank/DDBJ whole genome shotgun (WGS) entry which is preliminary data.</text>
</comment>
<dbReference type="RefSeq" id="WP_166512627.1">
    <property type="nucleotide sequence ID" value="NZ_VNHM01000019.1"/>
</dbReference>
<evidence type="ECO:0000313" key="1">
    <source>
        <dbReference type="EMBL" id="TYO93359.1"/>
    </source>
</evidence>
<dbReference type="Proteomes" id="UP000323166">
    <property type="component" value="Unassembled WGS sequence"/>
</dbReference>
<gene>
    <name evidence="1" type="ORF">LX24_02689</name>
</gene>
<dbReference type="EMBL" id="VNHM01000019">
    <property type="protein sequence ID" value="TYO93359.1"/>
    <property type="molecule type" value="Genomic_DNA"/>
</dbReference>
<name>A0A5S4ZQ94_9FIRM</name>
<keyword evidence="2" id="KW-1185">Reference proteome</keyword>
<protein>
    <submittedName>
        <fullName evidence="1">Uncharacterized protein</fullName>
    </submittedName>
</protein>
<evidence type="ECO:0000313" key="2">
    <source>
        <dbReference type="Proteomes" id="UP000323166"/>
    </source>
</evidence>
<accession>A0A5S4ZQ94</accession>